<dbReference type="GO" id="GO:0007017">
    <property type="term" value="P:microtubule-based process"/>
    <property type="evidence" value="ECO:0007669"/>
    <property type="project" value="InterPro"/>
</dbReference>
<evidence type="ECO:0000256" key="4">
    <source>
        <dbReference type="ARBA" id="ARBA00022701"/>
    </source>
</evidence>
<gene>
    <name evidence="9" type="ORF">J0S82_004453</name>
</gene>
<dbReference type="OrthoDB" id="5803208at2759"/>
<keyword evidence="4" id="KW-0493">Microtubule</keyword>
<dbReference type="GO" id="GO:0005525">
    <property type="term" value="F:GTP binding"/>
    <property type="evidence" value="ECO:0007669"/>
    <property type="project" value="UniProtKB-KW"/>
</dbReference>
<dbReference type="Gene3D" id="3.40.50.1440">
    <property type="entry name" value="Tubulin/FtsZ, GTPase domain"/>
    <property type="match status" value="1"/>
</dbReference>
<organism evidence="9 10">
    <name type="scientific">Galemys pyrenaicus</name>
    <name type="common">Iberian desman</name>
    <name type="synonym">Pyrenean desman</name>
    <dbReference type="NCBI Taxonomy" id="202257"/>
    <lineage>
        <taxon>Eukaryota</taxon>
        <taxon>Metazoa</taxon>
        <taxon>Chordata</taxon>
        <taxon>Craniata</taxon>
        <taxon>Vertebrata</taxon>
        <taxon>Euteleostomi</taxon>
        <taxon>Mammalia</taxon>
        <taxon>Eutheria</taxon>
        <taxon>Laurasiatheria</taxon>
        <taxon>Eulipotyphla</taxon>
        <taxon>Talpidae</taxon>
        <taxon>Galemys</taxon>
    </lineage>
</organism>
<feature type="region of interest" description="Disordered" evidence="7">
    <location>
        <begin position="33"/>
        <end position="53"/>
    </location>
</feature>
<dbReference type="PANTHER" id="PTHR11588">
    <property type="entry name" value="TUBULIN"/>
    <property type="match status" value="1"/>
</dbReference>
<keyword evidence="10" id="KW-1185">Reference proteome</keyword>
<dbReference type="InterPro" id="IPR008280">
    <property type="entry name" value="Tub_FtsZ_C"/>
</dbReference>
<accession>A0A8J6ACI5</accession>
<comment type="similarity">
    <text evidence="2">Belongs to the tubulin family.</text>
</comment>
<sequence>MSATATAPLLRPSSLKPHRVGVRILHPSLPDSPAPRFWKRSGGGRQRGCKGEARQVGPPAKCCFDTSLLWKLSEKTLDVELLPRRRPGKSTRIQTNLLPYPHIRFPLTTHDSVISGEKAYHGQLSLTVISSSCFEPTNQMVKLDSPHSKYMPCFLVYHGDVVSKEVQHCYRHHQNETWHPECGLVPY</sequence>
<keyword evidence="5" id="KW-0547">Nucleotide-binding</keyword>
<dbReference type="InterPro" id="IPR036525">
    <property type="entry name" value="Tubulin/FtsZ_GTPase_sf"/>
</dbReference>
<evidence type="ECO:0000256" key="1">
    <source>
        <dbReference type="ARBA" id="ARBA00004496"/>
    </source>
</evidence>
<dbReference type="GO" id="GO:0005737">
    <property type="term" value="C:cytoplasm"/>
    <property type="evidence" value="ECO:0007669"/>
    <property type="project" value="UniProtKB-SubCell"/>
</dbReference>
<dbReference type="EMBL" id="JAGFMF010011629">
    <property type="protein sequence ID" value="KAG8518523.1"/>
    <property type="molecule type" value="Genomic_DNA"/>
</dbReference>
<proteinExistence type="inferred from homology"/>
<evidence type="ECO:0000256" key="2">
    <source>
        <dbReference type="ARBA" id="ARBA00009636"/>
    </source>
</evidence>
<evidence type="ECO:0000313" key="9">
    <source>
        <dbReference type="EMBL" id="KAG8518523.1"/>
    </source>
</evidence>
<dbReference type="SUPFAM" id="SSF55307">
    <property type="entry name" value="Tubulin C-terminal domain-like"/>
    <property type="match status" value="1"/>
</dbReference>
<dbReference type="InterPro" id="IPR000217">
    <property type="entry name" value="Tubulin"/>
</dbReference>
<comment type="caution">
    <text evidence="9">The sequence shown here is derived from an EMBL/GenBank/DDBJ whole genome shotgun (WGS) entry which is preliminary data.</text>
</comment>
<evidence type="ECO:0000256" key="7">
    <source>
        <dbReference type="SAM" id="MobiDB-lite"/>
    </source>
</evidence>
<dbReference type="Proteomes" id="UP000700334">
    <property type="component" value="Unassembled WGS sequence"/>
</dbReference>
<comment type="subcellular location">
    <subcellularLocation>
        <location evidence="1">Cytoplasm</location>
    </subcellularLocation>
</comment>
<dbReference type="AlphaFoldDB" id="A0A8J6ACI5"/>
<dbReference type="GO" id="GO:0005874">
    <property type="term" value="C:microtubule"/>
    <property type="evidence" value="ECO:0007669"/>
    <property type="project" value="UniProtKB-KW"/>
</dbReference>
<name>A0A8J6ACI5_GALPY</name>
<keyword evidence="3" id="KW-0963">Cytoplasm</keyword>
<dbReference type="Pfam" id="PF03953">
    <property type="entry name" value="Tubulin_C"/>
    <property type="match status" value="1"/>
</dbReference>
<dbReference type="InterPro" id="IPR018316">
    <property type="entry name" value="Tubulin/FtsZ_2-layer-sand-dom"/>
</dbReference>
<evidence type="ECO:0000256" key="5">
    <source>
        <dbReference type="ARBA" id="ARBA00022741"/>
    </source>
</evidence>
<evidence type="ECO:0000256" key="3">
    <source>
        <dbReference type="ARBA" id="ARBA00022490"/>
    </source>
</evidence>
<protein>
    <submittedName>
        <fullName evidence="9">Tubulin alpha-1C chain</fullName>
    </submittedName>
</protein>
<keyword evidence="6" id="KW-0342">GTP-binding</keyword>
<feature type="domain" description="Tubulin/FtsZ 2-layer sandwich" evidence="8">
    <location>
        <begin position="101"/>
        <end position="171"/>
    </location>
</feature>
<evidence type="ECO:0000256" key="6">
    <source>
        <dbReference type="ARBA" id="ARBA00023134"/>
    </source>
</evidence>
<evidence type="ECO:0000313" key="10">
    <source>
        <dbReference type="Proteomes" id="UP000700334"/>
    </source>
</evidence>
<evidence type="ECO:0000259" key="8">
    <source>
        <dbReference type="Pfam" id="PF03953"/>
    </source>
</evidence>
<reference evidence="9" key="1">
    <citation type="journal article" date="2021" name="Evol. Appl.">
        <title>The genome of the Pyrenean desman and the effects of bottlenecks and inbreeding on the genomic landscape of an endangered species.</title>
        <authorList>
            <person name="Escoda L."/>
            <person name="Castresana J."/>
        </authorList>
    </citation>
    <scope>NUCLEOTIDE SEQUENCE</scope>
    <source>
        <strain evidence="9">IBE-C5619</strain>
    </source>
</reference>